<dbReference type="AlphaFoldDB" id="A0A069RFG5"/>
<accession>A0A069RFG5</accession>
<sequence>MNSKDKKNSGKNGNNVDPLFARKPPEKPSFFSSWKFQSGAAIVITTICAYAYFILHTPIQTILMGLASLFAGLILLNIFIGIFMD</sequence>
<name>A0A069RFG5_PEPLI</name>
<organism evidence="3 4">
    <name type="scientific">Peptoclostridium litorale DSM 5388</name>
    <dbReference type="NCBI Taxonomy" id="1121324"/>
    <lineage>
        <taxon>Bacteria</taxon>
        <taxon>Bacillati</taxon>
        <taxon>Bacillota</taxon>
        <taxon>Clostridia</taxon>
        <taxon>Peptostreptococcales</taxon>
        <taxon>Peptoclostridiaceae</taxon>
        <taxon>Peptoclostridium</taxon>
    </lineage>
</organism>
<feature type="region of interest" description="Disordered" evidence="1">
    <location>
        <begin position="1"/>
        <end position="23"/>
    </location>
</feature>
<evidence type="ECO:0000313" key="4">
    <source>
        <dbReference type="Proteomes" id="UP000027946"/>
    </source>
</evidence>
<keyword evidence="2" id="KW-0472">Membrane</keyword>
<evidence type="ECO:0000313" key="3">
    <source>
        <dbReference type="EMBL" id="KDR95751.1"/>
    </source>
</evidence>
<keyword evidence="4" id="KW-1185">Reference proteome</keyword>
<dbReference type="EMBL" id="JJMM01000010">
    <property type="protein sequence ID" value="KDR95751.1"/>
    <property type="molecule type" value="Genomic_DNA"/>
</dbReference>
<keyword evidence="2" id="KW-0812">Transmembrane</keyword>
<protein>
    <submittedName>
        <fullName evidence="3">Uncharacterized protein</fullName>
    </submittedName>
</protein>
<feature type="transmembrane region" description="Helical" evidence="2">
    <location>
        <begin position="62"/>
        <end position="84"/>
    </location>
</feature>
<evidence type="ECO:0000256" key="1">
    <source>
        <dbReference type="SAM" id="MobiDB-lite"/>
    </source>
</evidence>
<proteinExistence type="predicted"/>
<keyword evidence="2" id="KW-1133">Transmembrane helix</keyword>
<dbReference type="Proteomes" id="UP000027946">
    <property type="component" value="Unassembled WGS sequence"/>
</dbReference>
<comment type="caution">
    <text evidence="3">The sequence shown here is derived from an EMBL/GenBank/DDBJ whole genome shotgun (WGS) entry which is preliminary data.</text>
</comment>
<gene>
    <name evidence="3" type="ORF">CLIT_10c04780</name>
</gene>
<evidence type="ECO:0000256" key="2">
    <source>
        <dbReference type="SAM" id="Phobius"/>
    </source>
</evidence>
<dbReference type="RefSeq" id="WP_038264270.1">
    <property type="nucleotide sequence ID" value="NZ_FSRH01000011.1"/>
</dbReference>
<reference evidence="3 4" key="1">
    <citation type="submission" date="2014-03" db="EMBL/GenBank/DDBJ databases">
        <title>Genome sequence of Clostridium litorale W6, DSM 5388.</title>
        <authorList>
            <person name="Poehlein A."/>
            <person name="Jagirdar A."/>
            <person name="Khonsari B."/>
            <person name="Chibani C.M."/>
            <person name="Gutierrez Gutierrez D.A."/>
            <person name="Davydova E."/>
            <person name="Alghaithi H.S."/>
            <person name="Nair K.P."/>
            <person name="Dhamotharan K."/>
            <person name="Chandran L."/>
            <person name="G W."/>
            <person name="Daniel R."/>
        </authorList>
    </citation>
    <scope>NUCLEOTIDE SEQUENCE [LARGE SCALE GENOMIC DNA]</scope>
    <source>
        <strain evidence="3 4">W6</strain>
    </source>
</reference>
<feature type="transmembrane region" description="Helical" evidence="2">
    <location>
        <begin position="36"/>
        <end position="55"/>
    </location>
</feature>